<dbReference type="InterPro" id="IPR010718">
    <property type="entry name" value="DUF1294"/>
</dbReference>
<dbReference type="Proteomes" id="UP000611945">
    <property type="component" value="Unassembled WGS sequence"/>
</dbReference>
<protein>
    <submittedName>
        <fullName evidence="2">DUF1294 domain-containing protein</fullName>
    </submittedName>
</protein>
<keyword evidence="1" id="KW-0812">Transmembrane</keyword>
<evidence type="ECO:0000256" key="1">
    <source>
        <dbReference type="SAM" id="Phobius"/>
    </source>
</evidence>
<proteinExistence type="predicted"/>
<reference evidence="2 3" key="1">
    <citation type="submission" date="2020-08" db="EMBL/GenBank/DDBJ databases">
        <title>A Genomic Blueprint of the Chicken Gut Microbiome.</title>
        <authorList>
            <person name="Gilroy R."/>
            <person name="Ravi A."/>
            <person name="Getino M."/>
            <person name="Pursley I."/>
            <person name="Horton D.L."/>
            <person name="Alikhan N.-F."/>
            <person name="Baker D."/>
            <person name="Gharbi K."/>
            <person name="Hall N."/>
            <person name="Watson M."/>
            <person name="Adriaenssens E.M."/>
            <person name="Foster-Nyarko E."/>
            <person name="Jarju S."/>
            <person name="Secka A."/>
            <person name="Antonio M."/>
            <person name="Oren A."/>
            <person name="Chaudhuri R."/>
            <person name="La Ragione R.M."/>
            <person name="Hildebrand F."/>
            <person name="Pallen M.J."/>
        </authorList>
    </citation>
    <scope>NUCLEOTIDE SEQUENCE [LARGE SCALE GENOMIC DNA]</scope>
    <source>
        <strain evidence="2 3">Sa2CUA2</strain>
    </source>
</reference>
<sequence length="129" mass="15060">MKKPRIKAGRGRALKWLAFGLLCALPLYGSLRFWWVWEAPWTLTLYGVASLLTFALYWHDKRRARVAGWRVPENLLHLGELLGGWPGALLAQQKFRHKTRKQSFQLVFWAIVLLHQLFWVERLVLPLGG</sequence>
<dbReference type="RefSeq" id="WP_251836049.1">
    <property type="nucleotide sequence ID" value="NZ_JACSQG010000003.1"/>
</dbReference>
<organism evidence="2 3">
    <name type="scientific">Serpens gallinarum</name>
    <dbReference type="NCBI Taxonomy" id="2763075"/>
    <lineage>
        <taxon>Bacteria</taxon>
        <taxon>Pseudomonadati</taxon>
        <taxon>Pseudomonadota</taxon>
        <taxon>Gammaproteobacteria</taxon>
        <taxon>Pseudomonadales</taxon>
        <taxon>Pseudomonadaceae</taxon>
        <taxon>Pseudomonas</taxon>
    </lineage>
</organism>
<dbReference type="Pfam" id="PF06961">
    <property type="entry name" value="DUF1294"/>
    <property type="match status" value="1"/>
</dbReference>
<dbReference type="EMBL" id="JACSQG010000003">
    <property type="protein sequence ID" value="MBD7977281.1"/>
    <property type="molecule type" value="Genomic_DNA"/>
</dbReference>
<gene>
    <name evidence="2" type="ORF">H9642_08755</name>
</gene>
<name>A0ABR8TNE0_9PSED</name>
<keyword evidence="3" id="KW-1185">Reference proteome</keyword>
<feature type="transmembrane region" description="Helical" evidence="1">
    <location>
        <begin position="103"/>
        <end position="120"/>
    </location>
</feature>
<accession>A0ABR8TNE0</accession>
<feature type="transmembrane region" description="Helical" evidence="1">
    <location>
        <begin position="39"/>
        <end position="58"/>
    </location>
</feature>
<comment type="caution">
    <text evidence="2">The sequence shown here is derived from an EMBL/GenBank/DDBJ whole genome shotgun (WGS) entry which is preliminary data.</text>
</comment>
<evidence type="ECO:0000313" key="3">
    <source>
        <dbReference type="Proteomes" id="UP000611945"/>
    </source>
</evidence>
<evidence type="ECO:0000313" key="2">
    <source>
        <dbReference type="EMBL" id="MBD7977281.1"/>
    </source>
</evidence>
<keyword evidence="1" id="KW-1133">Transmembrane helix</keyword>
<keyword evidence="1" id="KW-0472">Membrane</keyword>